<organism evidence="1 2">
    <name type="scientific">Platanthera guangdongensis</name>
    <dbReference type="NCBI Taxonomy" id="2320717"/>
    <lineage>
        <taxon>Eukaryota</taxon>
        <taxon>Viridiplantae</taxon>
        <taxon>Streptophyta</taxon>
        <taxon>Embryophyta</taxon>
        <taxon>Tracheophyta</taxon>
        <taxon>Spermatophyta</taxon>
        <taxon>Magnoliopsida</taxon>
        <taxon>Liliopsida</taxon>
        <taxon>Asparagales</taxon>
        <taxon>Orchidaceae</taxon>
        <taxon>Orchidoideae</taxon>
        <taxon>Orchideae</taxon>
        <taxon>Orchidinae</taxon>
        <taxon>Platanthera</taxon>
    </lineage>
</organism>
<sequence>MPFKPLKILKRAPDTKVRHFLSARRLNCSPASDNLLYKFRRHLPGCINYEKLTFNSCRRIYGGDGVKNP</sequence>
<proteinExistence type="predicted"/>
<evidence type="ECO:0000313" key="2">
    <source>
        <dbReference type="Proteomes" id="UP001412067"/>
    </source>
</evidence>
<reference evidence="1 2" key="1">
    <citation type="journal article" date="2022" name="Nat. Plants">
        <title>Genomes of leafy and leafless Platanthera orchids illuminate the evolution of mycoheterotrophy.</title>
        <authorList>
            <person name="Li M.H."/>
            <person name="Liu K.W."/>
            <person name="Li Z."/>
            <person name="Lu H.C."/>
            <person name="Ye Q.L."/>
            <person name="Zhang D."/>
            <person name="Wang J.Y."/>
            <person name="Li Y.F."/>
            <person name="Zhong Z.M."/>
            <person name="Liu X."/>
            <person name="Yu X."/>
            <person name="Liu D.K."/>
            <person name="Tu X.D."/>
            <person name="Liu B."/>
            <person name="Hao Y."/>
            <person name="Liao X.Y."/>
            <person name="Jiang Y.T."/>
            <person name="Sun W.H."/>
            <person name="Chen J."/>
            <person name="Chen Y.Q."/>
            <person name="Ai Y."/>
            <person name="Zhai J.W."/>
            <person name="Wu S.S."/>
            <person name="Zhou Z."/>
            <person name="Hsiao Y.Y."/>
            <person name="Wu W.L."/>
            <person name="Chen Y.Y."/>
            <person name="Lin Y.F."/>
            <person name="Hsu J.L."/>
            <person name="Li C.Y."/>
            <person name="Wang Z.W."/>
            <person name="Zhao X."/>
            <person name="Zhong W.Y."/>
            <person name="Ma X.K."/>
            <person name="Ma L."/>
            <person name="Huang J."/>
            <person name="Chen G.Z."/>
            <person name="Huang M.Z."/>
            <person name="Huang L."/>
            <person name="Peng D.H."/>
            <person name="Luo Y.B."/>
            <person name="Zou S.Q."/>
            <person name="Chen S.P."/>
            <person name="Lan S."/>
            <person name="Tsai W.C."/>
            <person name="Van de Peer Y."/>
            <person name="Liu Z.J."/>
        </authorList>
    </citation>
    <scope>NUCLEOTIDE SEQUENCE [LARGE SCALE GENOMIC DNA]</scope>
    <source>
        <strain evidence="1">Lor288</strain>
    </source>
</reference>
<accession>A0ABR2LW41</accession>
<evidence type="ECO:0000313" key="1">
    <source>
        <dbReference type="EMBL" id="KAK8953086.1"/>
    </source>
</evidence>
<gene>
    <name evidence="1" type="ORF">KSP40_PGU001015</name>
</gene>
<name>A0ABR2LW41_9ASPA</name>
<protein>
    <submittedName>
        <fullName evidence="1">Uncharacterized protein</fullName>
    </submittedName>
</protein>
<comment type="caution">
    <text evidence="1">The sequence shown here is derived from an EMBL/GenBank/DDBJ whole genome shotgun (WGS) entry which is preliminary data.</text>
</comment>
<keyword evidence="2" id="KW-1185">Reference proteome</keyword>
<dbReference type="Proteomes" id="UP001412067">
    <property type="component" value="Unassembled WGS sequence"/>
</dbReference>
<dbReference type="EMBL" id="JBBWWR010000014">
    <property type="protein sequence ID" value="KAK8953086.1"/>
    <property type="molecule type" value="Genomic_DNA"/>
</dbReference>